<organism evidence="1 2">
    <name type="scientific">Enterococcus faecalis</name>
    <name type="common">Streptococcus faecalis</name>
    <dbReference type="NCBI Taxonomy" id="1351"/>
    <lineage>
        <taxon>Bacteria</taxon>
        <taxon>Bacillati</taxon>
        <taxon>Bacillota</taxon>
        <taxon>Bacilli</taxon>
        <taxon>Lactobacillales</taxon>
        <taxon>Enterococcaceae</taxon>
        <taxon>Enterococcus</taxon>
    </lineage>
</organism>
<accession>A0A7H0FM95</accession>
<dbReference type="AlphaFoldDB" id="A0A7H0FM95"/>
<evidence type="ECO:0000313" key="1">
    <source>
        <dbReference type="EMBL" id="QNP37161.1"/>
    </source>
</evidence>
<name>A0A7H0FM95_ENTFL</name>
<dbReference type="Proteomes" id="UP000516122">
    <property type="component" value="Chromosome"/>
</dbReference>
<dbReference type="EMBL" id="CP060804">
    <property type="protein sequence ID" value="QNP37161.1"/>
    <property type="molecule type" value="Genomic_DNA"/>
</dbReference>
<protein>
    <submittedName>
        <fullName evidence="1">DUF771 domain-containing protein</fullName>
    </submittedName>
</protein>
<reference evidence="1 2" key="1">
    <citation type="submission" date="2020-08" db="EMBL/GenBank/DDBJ databases">
        <title>Enterococcus faecalis SF28073 genome assembly.</title>
        <authorList>
            <person name="Duerkop B.A."/>
            <person name="Johnson C.N."/>
        </authorList>
    </citation>
    <scope>NUCLEOTIDE SEQUENCE [LARGE SCALE GENOMIC DNA]</scope>
    <source>
        <strain evidence="1 2">SF28073</strain>
    </source>
</reference>
<dbReference type="RefSeq" id="WP_002382568.1">
    <property type="nucleotide sequence ID" value="NZ_CABGRP010000001.1"/>
</dbReference>
<evidence type="ECO:0000313" key="2">
    <source>
        <dbReference type="Proteomes" id="UP000516122"/>
    </source>
</evidence>
<proteinExistence type="predicted"/>
<gene>
    <name evidence="1" type="ORF">H9Q64_11895</name>
</gene>
<sequence length="105" mass="12862">MFSQPEVPVQVNVQVDNQYLDKHLKEYVEQYCKTFLQPEWYTMSDMEKITRHKRAWIMQNIVDDPYVKKNKLAKKESDSVNAQWLFDAERIRPFLKWLYIELPDY</sequence>